<evidence type="ECO:0000313" key="9">
    <source>
        <dbReference type="EMBL" id="CAG9987881.1"/>
    </source>
</evidence>
<evidence type="ECO:0000256" key="6">
    <source>
        <dbReference type="SAM" id="MobiDB-lite"/>
    </source>
</evidence>
<accession>A0A9N9Y008</accession>
<proteinExistence type="inferred from homology"/>
<reference evidence="9 10" key="2">
    <citation type="submission" date="2021-10" db="EMBL/GenBank/DDBJ databases">
        <authorList>
            <person name="Piombo E."/>
        </authorList>
    </citation>
    <scope>NUCLEOTIDE SEQUENCE [LARGE SCALE GENOMIC DNA]</scope>
</reference>
<dbReference type="AlphaFoldDB" id="A0A9N9Y008"/>
<feature type="transmembrane region" description="Helical" evidence="7">
    <location>
        <begin position="132"/>
        <end position="155"/>
    </location>
</feature>
<keyword evidence="2 7" id="KW-0812">Transmembrane</keyword>
<feature type="transmembrane region" description="Helical" evidence="7">
    <location>
        <begin position="182"/>
        <end position="201"/>
    </location>
</feature>
<sequence>MADTDLPLVHPPMRPDVIGYLACNSVLGFISLVILALRVWGRFIGIGLGPDDWLILAAEPLALCGVIFQGIHSTLGIGYDMPTHPELGANITYMLKIIFVQQIVYLFALGAIKLSILFFYLRIFGSAGRTRLLIIATMALSAVWMVSFIFAASFLCKPVKKQWMPLTPGECGDQLIMDESMVITNIITDVIIIALPMYTIWNLKLRVAERLGLMMAFSLGLAVVVAGIFRIVYIKGADLTHNLTGTLAISIFISQIEPLLGIICVSIPMLAPIYKRYRHPNSSARYYYEQQHPNSGGPSARQVGVSAGGSRNTRHWEMNNMKVETAATRNDDEAKSLDGAGSDKNLTTAAAPHGIRVETRYSVSRA</sequence>
<evidence type="ECO:0000313" key="10">
    <source>
        <dbReference type="Proteomes" id="UP000754883"/>
    </source>
</evidence>
<comment type="caution">
    <text evidence="9">The sequence shown here is derived from an EMBL/GenBank/DDBJ whole genome shotgun (WGS) entry which is preliminary data.</text>
</comment>
<dbReference type="InterPro" id="IPR052337">
    <property type="entry name" value="SAT4-like"/>
</dbReference>
<feature type="transmembrane region" description="Helical" evidence="7">
    <location>
        <begin position="213"/>
        <end position="234"/>
    </location>
</feature>
<protein>
    <recommendedName>
        <fullName evidence="8">Rhodopsin domain-containing protein</fullName>
    </recommendedName>
</protein>
<evidence type="ECO:0000259" key="8">
    <source>
        <dbReference type="Pfam" id="PF20684"/>
    </source>
</evidence>
<organism evidence="9 10">
    <name type="scientific">Clonostachys byssicola</name>
    <dbReference type="NCBI Taxonomy" id="160290"/>
    <lineage>
        <taxon>Eukaryota</taxon>
        <taxon>Fungi</taxon>
        <taxon>Dikarya</taxon>
        <taxon>Ascomycota</taxon>
        <taxon>Pezizomycotina</taxon>
        <taxon>Sordariomycetes</taxon>
        <taxon>Hypocreomycetidae</taxon>
        <taxon>Hypocreales</taxon>
        <taxon>Bionectriaceae</taxon>
        <taxon>Clonostachys</taxon>
    </lineage>
</organism>
<dbReference type="OrthoDB" id="3529975at2759"/>
<keyword evidence="3 7" id="KW-1133">Transmembrane helix</keyword>
<evidence type="ECO:0000256" key="2">
    <source>
        <dbReference type="ARBA" id="ARBA00022692"/>
    </source>
</evidence>
<keyword evidence="4 7" id="KW-0472">Membrane</keyword>
<comment type="similarity">
    <text evidence="5">Belongs to the SAT4 family.</text>
</comment>
<feature type="transmembrane region" description="Helical" evidence="7">
    <location>
        <begin position="53"/>
        <end position="71"/>
    </location>
</feature>
<feature type="region of interest" description="Disordered" evidence="6">
    <location>
        <begin position="290"/>
        <end position="366"/>
    </location>
</feature>
<dbReference type="Pfam" id="PF20684">
    <property type="entry name" value="Fung_rhodopsin"/>
    <property type="match status" value="1"/>
</dbReference>
<dbReference type="GO" id="GO:0016020">
    <property type="term" value="C:membrane"/>
    <property type="evidence" value="ECO:0007669"/>
    <property type="project" value="UniProtKB-SubCell"/>
</dbReference>
<dbReference type="Proteomes" id="UP000754883">
    <property type="component" value="Unassembled WGS sequence"/>
</dbReference>
<gene>
    <name evidence="9" type="ORF">CBYS24578_00010524</name>
</gene>
<feature type="domain" description="Rhodopsin" evidence="8">
    <location>
        <begin position="37"/>
        <end position="276"/>
    </location>
</feature>
<dbReference type="PANTHER" id="PTHR33048:SF47">
    <property type="entry name" value="INTEGRAL MEMBRANE PROTEIN-RELATED"/>
    <property type="match status" value="1"/>
</dbReference>
<dbReference type="PANTHER" id="PTHR33048">
    <property type="entry name" value="PTH11-LIKE INTEGRAL MEMBRANE PROTEIN (AFU_ORTHOLOGUE AFUA_5G11245)"/>
    <property type="match status" value="1"/>
</dbReference>
<feature type="transmembrane region" description="Helical" evidence="7">
    <location>
        <begin position="91"/>
        <end position="120"/>
    </location>
</feature>
<evidence type="ECO:0000256" key="3">
    <source>
        <dbReference type="ARBA" id="ARBA00022989"/>
    </source>
</evidence>
<reference evidence="10" key="1">
    <citation type="submission" date="2019-06" db="EMBL/GenBank/DDBJ databases">
        <authorList>
            <person name="Broberg M."/>
        </authorList>
    </citation>
    <scope>NUCLEOTIDE SEQUENCE [LARGE SCALE GENOMIC DNA]</scope>
</reference>
<feature type="transmembrane region" description="Helical" evidence="7">
    <location>
        <begin position="17"/>
        <end position="41"/>
    </location>
</feature>
<evidence type="ECO:0000256" key="4">
    <source>
        <dbReference type="ARBA" id="ARBA00023136"/>
    </source>
</evidence>
<dbReference type="InterPro" id="IPR049326">
    <property type="entry name" value="Rhodopsin_dom_fungi"/>
</dbReference>
<comment type="subcellular location">
    <subcellularLocation>
        <location evidence="1">Membrane</location>
        <topology evidence="1">Multi-pass membrane protein</topology>
    </subcellularLocation>
</comment>
<feature type="transmembrane region" description="Helical" evidence="7">
    <location>
        <begin position="246"/>
        <end position="271"/>
    </location>
</feature>
<keyword evidence="10" id="KW-1185">Reference proteome</keyword>
<evidence type="ECO:0000256" key="1">
    <source>
        <dbReference type="ARBA" id="ARBA00004141"/>
    </source>
</evidence>
<evidence type="ECO:0000256" key="7">
    <source>
        <dbReference type="SAM" id="Phobius"/>
    </source>
</evidence>
<dbReference type="EMBL" id="CABFNO020001443">
    <property type="protein sequence ID" value="CAG9987881.1"/>
    <property type="molecule type" value="Genomic_DNA"/>
</dbReference>
<evidence type="ECO:0000256" key="5">
    <source>
        <dbReference type="ARBA" id="ARBA00038359"/>
    </source>
</evidence>
<name>A0A9N9Y008_9HYPO</name>